<sequence>MLAHGGIAERHNGRRMLARIIAFFAGGEHWTRHHLLVFLLTFFSYASLHASRKTLSTIRSSLIDKWTDNSTHGVAPVFPDAGSAESFLALLGRRILGFICVCKFYLLFGFCSELARKRDLKLRCAGEFCSFYWQVGRLET</sequence>
<comment type="subcellular location">
    <subcellularLocation>
        <location evidence="1">Membrane</location>
        <topology evidence="1">Multi-pass membrane protein</topology>
    </subcellularLocation>
</comment>
<evidence type="ECO:0000313" key="7">
    <source>
        <dbReference type="WBParaSite" id="PgR263_g002_t01"/>
    </source>
</evidence>
<proteinExistence type="predicted"/>
<evidence type="ECO:0000256" key="1">
    <source>
        <dbReference type="ARBA" id="ARBA00004141"/>
    </source>
</evidence>
<dbReference type="PANTHER" id="PTHR43184:SF12">
    <property type="entry name" value="SUGAR PHOSPHATE EXCHANGER 3"/>
    <property type="match status" value="1"/>
</dbReference>
<evidence type="ECO:0000256" key="5">
    <source>
        <dbReference type="SAM" id="Phobius"/>
    </source>
</evidence>
<evidence type="ECO:0000313" key="6">
    <source>
        <dbReference type="Proteomes" id="UP000887569"/>
    </source>
</evidence>
<evidence type="ECO:0000256" key="3">
    <source>
        <dbReference type="ARBA" id="ARBA00022989"/>
    </source>
</evidence>
<evidence type="ECO:0000313" key="8">
    <source>
        <dbReference type="WBParaSite" id="PgR263_g002_t03"/>
    </source>
</evidence>
<evidence type="ECO:0000256" key="4">
    <source>
        <dbReference type="ARBA" id="ARBA00023136"/>
    </source>
</evidence>
<dbReference type="WBParaSite" id="PgR263_g002_t01">
    <property type="protein sequence ID" value="PgR263_g002_t01"/>
    <property type="gene ID" value="PgR263_g002"/>
</dbReference>
<feature type="transmembrane region" description="Helical" evidence="5">
    <location>
        <begin position="20"/>
        <end position="46"/>
    </location>
</feature>
<reference evidence="7 8" key="1">
    <citation type="submission" date="2022-11" db="UniProtKB">
        <authorList>
            <consortium name="WormBaseParasite"/>
        </authorList>
    </citation>
    <scope>IDENTIFICATION</scope>
</reference>
<feature type="transmembrane region" description="Helical" evidence="5">
    <location>
        <begin position="95"/>
        <end position="115"/>
    </location>
</feature>
<organism evidence="6 7">
    <name type="scientific">Parascaris univalens</name>
    <name type="common">Nematode worm</name>
    <dbReference type="NCBI Taxonomy" id="6257"/>
    <lineage>
        <taxon>Eukaryota</taxon>
        <taxon>Metazoa</taxon>
        <taxon>Ecdysozoa</taxon>
        <taxon>Nematoda</taxon>
        <taxon>Chromadorea</taxon>
        <taxon>Rhabditida</taxon>
        <taxon>Spirurina</taxon>
        <taxon>Ascaridomorpha</taxon>
        <taxon>Ascaridoidea</taxon>
        <taxon>Ascarididae</taxon>
        <taxon>Parascaris</taxon>
    </lineage>
</organism>
<keyword evidence="2 5" id="KW-0812">Transmembrane</keyword>
<dbReference type="GO" id="GO:0005789">
    <property type="term" value="C:endoplasmic reticulum membrane"/>
    <property type="evidence" value="ECO:0007669"/>
    <property type="project" value="TreeGrafter"/>
</dbReference>
<dbReference type="AlphaFoldDB" id="A0A915CJ67"/>
<protein>
    <submittedName>
        <fullName evidence="7 8">Uncharacterized protein</fullName>
    </submittedName>
</protein>
<keyword evidence="4 5" id="KW-0472">Membrane</keyword>
<dbReference type="Proteomes" id="UP000887569">
    <property type="component" value="Unplaced"/>
</dbReference>
<name>A0A915CJ67_PARUN</name>
<dbReference type="PANTHER" id="PTHR43184">
    <property type="entry name" value="MAJOR FACILITATOR SUPERFAMILY TRANSPORTER 16, ISOFORM B"/>
    <property type="match status" value="1"/>
</dbReference>
<accession>A0A915CJ67</accession>
<keyword evidence="6" id="KW-1185">Reference proteome</keyword>
<keyword evidence="3 5" id="KW-1133">Transmembrane helix</keyword>
<evidence type="ECO:0000256" key="2">
    <source>
        <dbReference type="ARBA" id="ARBA00022692"/>
    </source>
</evidence>
<dbReference type="WBParaSite" id="PgR263_g002_t03">
    <property type="protein sequence ID" value="PgR263_g002_t03"/>
    <property type="gene ID" value="PgR263_g002"/>
</dbReference>